<keyword evidence="5" id="KW-1185">Reference proteome</keyword>
<dbReference type="InterPro" id="IPR011108">
    <property type="entry name" value="RMMBL"/>
</dbReference>
<dbReference type="InterPro" id="IPR001279">
    <property type="entry name" value="Metallo-B-lactamas"/>
</dbReference>
<dbReference type="PANTHER" id="PTHR11203">
    <property type="entry name" value="CLEAVAGE AND POLYADENYLATION SPECIFICITY FACTOR FAMILY MEMBER"/>
    <property type="match status" value="1"/>
</dbReference>
<proteinExistence type="predicted"/>
<dbReference type="EMBL" id="AP018694">
    <property type="protein sequence ID" value="BBE17971.1"/>
    <property type="molecule type" value="Genomic_DNA"/>
</dbReference>
<dbReference type="Gene3D" id="3.40.50.10890">
    <property type="match status" value="1"/>
</dbReference>
<gene>
    <name evidence="4" type="ORF">AQPE_2130</name>
</gene>
<evidence type="ECO:0000259" key="3">
    <source>
        <dbReference type="SMART" id="SM01027"/>
    </source>
</evidence>
<evidence type="ECO:0000313" key="5">
    <source>
        <dbReference type="Proteomes" id="UP001193389"/>
    </source>
</evidence>
<organism evidence="4 5">
    <name type="scientific">Aquipluma nitroreducens</name>
    <dbReference type="NCBI Taxonomy" id="2010828"/>
    <lineage>
        <taxon>Bacteria</taxon>
        <taxon>Pseudomonadati</taxon>
        <taxon>Bacteroidota</taxon>
        <taxon>Bacteroidia</taxon>
        <taxon>Marinilabiliales</taxon>
        <taxon>Prolixibacteraceae</taxon>
        <taxon>Aquipluma</taxon>
    </lineage>
</organism>
<dbReference type="GO" id="GO:0004521">
    <property type="term" value="F:RNA endonuclease activity"/>
    <property type="evidence" value="ECO:0007669"/>
    <property type="project" value="TreeGrafter"/>
</dbReference>
<evidence type="ECO:0000256" key="1">
    <source>
        <dbReference type="ARBA" id="ARBA00022801"/>
    </source>
</evidence>
<dbReference type="AlphaFoldDB" id="A0A5K7S8T7"/>
<feature type="domain" description="Metallo-beta-lactamase" evidence="2">
    <location>
        <begin position="13"/>
        <end position="250"/>
    </location>
</feature>
<dbReference type="InterPro" id="IPR050698">
    <property type="entry name" value="MBL"/>
</dbReference>
<dbReference type="Proteomes" id="UP001193389">
    <property type="component" value="Chromosome"/>
</dbReference>
<dbReference type="Gene3D" id="3.60.15.10">
    <property type="entry name" value="Ribonuclease Z/Hydroxyacylglutathione hydrolase-like"/>
    <property type="match status" value="1"/>
</dbReference>
<dbReference type="CDD" id="cd16295">
    <property type="entry name" value="TTHA0252-CPSF-like_MBL-fold"/>
    <property type="match status" value="1"/>
</dbReference>
<dbReference type="KEGG" id="anf:AQPE_2130"/>
<sequence>MKIRFIGAAREVTGSKHLITTKQGKKILLDCGMFQGKGLETDAMNRKLGFNPEEIDHIILSHAHIDHSGLIPYLYKLGFRGSVICTNATRDLCSLMLVDCGHIQDYDTKTFNKRRIAKGLPSVDPIYTEEDARACMDLFIGIAYDRRFYINSDISVRFTNTGHMLGSGVVTLEVNEDGKKIRVAYTGDIGRPESRLLKSPAPFPQCDYLITETTYGNRLHPKMQDAEKELLRVIEETCVKNRGKLIIPSFAIGRAQEIIYSLNNFFNERKLPKVNIYLDSPLAINATEIFKIHTNELNDDVAKVMLYDSDPFGFNSLFYIKSAEESKSLNSYKQPCVIISASGMMEAGRVKHHIANNIENRRNTILAVGYCAPTTLGARILRGDQEISVFGQRHQVRATIEKIEAFSGHGDYQEMADFIGCQNAGEVKKTFLVHGEYESAKFYANVIKERGFKNIEIPEAGSEFELK</sequence>
<reference evidence="4" key="1">
    <citation type="journal article" date="2020" name="Int. J. Syst. Evol. Microbiol.">
        <title>Aquipluma nitroreducens gen. nov. sp. nov., a novel facultatively anaerobic bacterium isolated from a freshwater lake.</title>
        <authorList>
            <person name="Watanabe M."/>
            <person name="Kojima H."/>
            <person name="Fukui M."/>
        </authorList>
    </citation>
    <scope>NUCLEOTIDE SEQUENCE</scope>
    <source>
        <strain evidence="4">MeG22</strain>
    </source>
</reference>
<accession>A0A5K7S8T7</accession>
<dbReference type="PANTHER" id="PTHR11203:SF37">
    <property type="entry name" value="INTEGRATOR COMPLEX SUBUNIT 11"/>
    <property type="match status" value="1"/>
</dbReference>
<evidence type="ECO:0000259" key="2">
    <source>
        <dbReference type="SMART" id="SM00849"/>
    </source>
</evidence>
<dbReference type="GO" id="GO:0016787">
    <property type="term" value="F:hydrolase activity"/>
    <property type="evidence" value="ECO:0007669"/>
    <property type="project" value="UniProtKB-KW"/>
</dbReference>
<dbReference type="SMART" id="SM00849">
    <property type="entry name" value="Lactamase_B"/>
    <property type="match status" value="1"/>
</dbReference>
<dbReference type="SMART" id="SM01027">
    <property type="entry name" value="Beta-Casp"/>
    <property type="match status" value="1"/>
</dbReference>
<dbReference type="Pfam" id="PF00753">
    <property type="entry name" value="Lactamase_B"/>
    <property type="match status" value="1"/>
</dbReference>
<name>A0A5K7S8T7_9BACT</name>
<evidence type="ECO:0000313" key="4">
    <source>
        <dbReference type="EMBL" id="BBE17971.1"/>
    </source>
</evidence>
<keyword evidence="1" id="KW-0378">Hydrolase</keyword>
<dbReference type="InterPro" id="IPR022712">
    <property type="entry name" value="Beta_Casp"/>
</dbReference>
<dbReference type="RefSeq" id="WP_318350922.1">
    <property type="nucleotide sequence ID" value="NZ_AP018694.1"/>
</dbReference>
<dbReference type="InterPro" id="IPR036866">
    <property type="entry name" value="RibonucZ/Hydroxyglut_hydro"/>
</dbReference>
<protein>
    <submittedName>
        <fullName evidence="4">Metallo-beta-lactamase family protein, RNA-specific</fullName>
    </submittedName>
</protein>
<dbReference type="Pfam" id="PF10996">
    <property type="entry name" value="Beta-Casp"/>
    <property type="match status" value="1"/>
</dbReference>
<feature type="domain" description="Beta-Casp" evidence="3">
    <location>
        <begin position="255"/>
        <end position="380"/>
    </location>
</feature>
<dbReference type="Pfam" id="PF07521">
    <property type="entry name" value="RMMBL"/>
    <property type="match status" value="1"/>
</dbReference>
<dbReference type="SUPFAM" id="SSF56281">
    <property type="entry name" value="Metallo-hydrolase/oxidoreductase"/>
    <property type="match status" value="1"/>
</dbReference>